<sequence length="78" mass="8710">DDWYVQTAKRVFLPEIYRQAAAELIAEGHAQASDFPPADEDGFREPLADTIDGVVYDGHQPNAYLQQFSIGLKGDRTL</sequence>
<protein>
    <submittedName>
        <fullName evidence="1">Nitrate ABC transporter substrate-binding protein</fullName>
    </submittedName>
</protein>
<proteinExistence type="predicted"/>
<reference evidence="1 2" key="1">
    <citation type="submission" date="2021-03" db="EMBL/GenBank/DDBJ databases">
        <title>novel species isolated from a fishpond in China.</title>
        <authorList>
            <person name="Lu H."/>
            <person name="Cai Z."/>
        </authorList>
    </citation>
    <scope>NUCLEOTIDE SEQUENCE [LARGE SCALE GENOMIC DNA]</scope>
    <source>
        <strain evidence="1 2">Y57</strain>
    </source>
</reference>
<gene>
    <name evidence="1" type="ORF">J0A65_23905</name>
</gene>
<organism evidence="1 2">
    <name type="scientific">Bowmanella yangjiangensis</name>
    <dbReference type="NCBI Taxonomy" id="2811230"/>
    <lineage>
        <taxon>Bacteria</taxon>
        <taxon>Pseudomonadati</taxon>
        <taxon>Pseudomonadota</taxon>
        <taxon>Gammaproteobacteria</taxon>
        <taxon>Alteromonadales</taxon>
        <taxon>Alteromonadaceae</taxon>
        <taxon>Bowmanella</taxon>
    </lineage>
</organism>
<keyword evidence="2" id="KW-1185">Reference proteome</keyword>
<dbReference type="EMBL" id="JAFKCS010000272">
    <property type="protein sequence ID" value="MBN7822929.1"/>
    <property type="molecule type" value="Genomic_DNA"/>
</dbReference>
<dbReference type="Gene3D" id="3.40.190.10">
    <property type="entry name" value="Periplasmic binding protein-like II"/>
    <property type="match status" value="2"/>
</dbReference>
<dbReference type="Proteomes" id="UP000663992">
    <property type="component" value="Unassembled WGS sequence"/>
</dbReference>
<feature type="non-terminal residue" evidence="1">
    <location>
        <position position="1"/>
    </location>
</feature>
<name>A0ABS3D283_9ALTE</name>
<comment type="caution">
    <text evidence="1">The sequence shown here is derived from an EMBL/GenBank/DDBJ whole genome shotgun (WGS) entry which is preliminary data.</text>
</comment>
<accession>A0ABS3D283</accession>
<evidence type="ECO:0000313" key="1">
    <source>
        <dbReference type="EMBL" id="MBN7822929.1"/>
    </source>
</evidence>
<evidence type="ECO:0000313" key="2">
    <source>
        <dbReference type="Proteomes" id="UP000663992"/>
    </source>
</evidence>